<dbReference type="PANTHER" id="PTHR43289">
    <property type="entry name" value="MITOGEN-ACTIVATED PROTEIN KINASE KINASE KINASE 20-RELATED"/>
    <property type="match status" value="1"/>
</dbReference>
<dbReference type="PANTHER" id="PTHR43289:SF34">
    <property type="entry name" value="SERINE_THREONINE-PROTEIN KINASE YBDM-RELATED"/>
    <property type="match status" value="1"/>
</dbReference>
<evidence type="ECO:0000256" key="5">
    <source>
        <dbReference type="SAM" id="Phobius"/>
    </source>
</evidence>
<dbReference type="OrthoDB" id="9762169at2"/>
<keyword evidence="1" id="KW-0808">Transferase</keyword>
<proteinExistence type="predicted"/>
<dbReference type="RefSeq" id="WP_097207618.1">
    <property type="nucleotide sequence ID" value="NZ_JACHXB010000007.1"/>
</dbReference>
<dbReference type="EMBL" id="OBDO01000008">
    <property type="protein sequence ID" value="SNX97646.1"/>
    <property type="molecule type" value="Genomic_DNA"/>
</dbReference>
<dbReference type="InterPro" id="IPR008271">
    <property type="entry name" value="Ser/Thr_kinase_AS"/>
</dbReference>
<evidence type="ECO:0000256" key="3">
    <source>
        <dbReference type="ARBA" id="ARBA00022777"/>
    </source>
</evidence>
<evidence type="ECO:0000313" key="8">
    <source>
        <dbReference type="Proteomes" id="UP000219514"/>
    </source>
</evidence>
<gene>
    <name evidence="7" type="ORF">SAMN06893097_10810</name>
</gene>
<dbReference type="PROSITE" id="PS50011">
    <property type="entry name" value="PROTEIN_KINASE_DOM"/>
    <property type="match status" value="1"/>
</dbReference>
<accession>A0A285EHY9</accession>
<keyword evidence="5" id="KW-0472">Membrane</keyword>
<evidence type="ECO:0000313" key="7">
    <source>
        <dbReference type="EMBL" id="SNX97646.1"/>
    </source>
</evidence>
<dbReference type="InterPro" id="IPR011009">
    <property type="entry name" value="Kinase-like_dom_sf"/>
</dbReference>
<feature type="transmembrane region" description="Helical" evidence="5">
    <location>
        <begin position="341"/>
        <end position="366"/>
    </location>
</feature>
<keyword evidence="8" id="KW-1185">Reference proteome</keyword>
<dbReference type="SMART" id="SM00220">
    <property type="entry name" value="S_TKc"/>
    <property type="match status" value="1"/>
</dbReference>
<dbReference type="Gene3D" id="3.30.200.20">
    <property type="entry name" value="Phosphorylase Kinase, domain 1"/>
    <property type="match status" value="1"/>
</dbReference>
<dbReference type="InterPro" id="IPR000719">
    <property type="entry name" value="Prot_kinase_dom"/>
</dbReference>
<dbReference type="CDD" id="cd14014">
    <property type="entry name" value="STKc_PknB_like"/>
    <property type="match status" value="1"/>
</dbReference>
<dbReference type="SUPFAM" id="SSF56112">
    <property type="entry name" value="Protein kinase-like (PK-like)"/>
    <property type="match status" value="1"/>
</dbReference>
<keyword evidence="7" id="KW-0723">Serine/threonine-protein kinase</keyword>
<dbReference type="PROSITE" id="PS00108">
    <property type="entry name" value="PROTEIN_KINASE_ST"/>
    <property type="match status" value="1"/>
</dbReference>
<name>A0A285EHY9_9ACTN</name>
<keyword evidence="2" id="KW-0547">Nucleotide-binding</keyword>
<evidence type="ECO:0000256" key="4">
    <source>
        <dbReference type="ARBA" id="ARBA00022840"/>
    </source>
</evidence>
<keyword evidence="3 7" id="KW-0418">Kinase</keyword>
<dbReference type="Proteomes" id="UP000219514">
    <property type="component" value="Unassembled WGS sequence"/>
</dbReference>
<dbReference type="GO" id="GO:0004674">
    <property type="term" value="F:protein serine/threonine kinase activity"/>
    <property type="evidence" value="ECO:0007669"/>
    <property type="project" value="UniProtKB-KW"/>
</dbReference>
<reference evidence="7 8" key="1">
    <citation type="submission" date="2017-09" db="EMBL/GenBank/DDBJ databases">
        <authorList>
            <person name="Ehlers B."/>
            <person name="Leendertz F.H."/>
        </authorList>
    </citation>
    <scope>NUCLEOTIDE SEQUENCE [LARGE SCALE GENOMIC DNA]</scope>
    <source>
        <strain evidence="7 8">DSM 46844</strain>
    </source>
</reference>
<evidence type="ECO:0000256" key="2">
    <source>
        <dbReference type="ARBA" id="ARBA00022741"/>
    </source>
</evidence>
<dbReference type="GO" id="GO:0005524">
    <property type="term" value="F:ATP binding"/>
    <property type="evidence" value="ECO:0007669"/>
    <property type="project" value="UniProtKB-KW"/>
</dbReference>
<feature type="domain" description="Protein kinase" evidence="6">
    <location>
        <begin position="34"/>
        <end position="297"/>
    </location>
</feature>
<keyword evidence="4" id="KW-0067">ATP-binding</keyword>
<dbReference type="Gene3D" id="1.10.510.10">
    <property type="entry name" value="Transferase(Phosphotransferase) domain 1"/>
    <property type="match status" value="1"/>
</dbReference>
<sequence>MDEALDPTGAVADLAGTRQVHLLEPGDPERIGPYTLMCRLPRGGQGADVFVGSTGDDGPLVVIKRLPEAAPELARKRLAREVENAARVKSSRVARIVDQDLAAGAPYYVQEYVSGTPLDEFLAHRSAGLNAEELRRIAIGLLRALRDVHAAGVVHRDVKPGNIIISGSDVWLVDFGISRYIGPEPPSGTATTGMAVLGTKLFASPEQLQGAALTEASDLYSWGMVIAFAAGAEHPVDPDDTMSDSDYFLALRGGRLNLSRVPPNLLDSVSQALRYAPEKRPSVAQLARQVEQQTRWLGGTSQIPDPRTTMRDLQSVGAVVEAARYELARLERAIADTRTGFAAAVAVAVLLGIIAGLVLAVLYHVVL</sequence>
<evidence type="ECO:0000256" key="1">
    <source>
        <dbReference type="ARBA" id="ARBA00022679"/>
    </source>
</evidence>
<keyword evidence="5" id="KW-0812">Transmembrane</keyword>
<evidence type="ECO:0000259" key="6">
    <source>
        <dbReference type="PROSITE" id="PS50011"/>
    </source>
</evidence>
<protein>
    <submittedName>
        <fullName evidence="7">Serine/threonine protein kinase</fullName>
    </submittedName>
</protein>
<organism evidence="7 8">
    <name type="scientific">Geodermatophilus sabuli</name>
    <dbReference type="NCBI Taxonomy" id="1564158"/>
    <lineage>
        <taxon>Bacteria</taxon>
        <taxon>Bacillati</taxon>
        <taxon>Actinomycetota</taxon>
        <taxon>Actinomycetes</taxon>
        <taxon>Geodermatophilales</taxon>
        <taxon>Geodermatophilaceae</taxon>
        <taxon>Geodermatophilus</taxon>
    </lineage>
</organism>
<dbReference type="AlphaFoldDB" id="A0A285EHY9"/>
<keyword evidence="5" id="KW-1133">Transmembrane helix</keyword>
<dbReference type="Pfam" id="PF00069">
    <property type="entry name" value="Pkinase"/>
    <property type="match status" value="1"/>
</dbReference>